<dbReference type="OrthoDB" id="1363273at2"/>
<evidence type="ECO:0000313" key="2">
    <source>
        <dbReference type="Proteomes" id="UP000199469"/>
    </source>
</evidence>
<gene>
    <name evidence="1" type="ORF">SAMN05421841_3073</name>
</gene>
<proteinExistence type="predicted"/>
<dbReference type="EMBL" id="FOIU01000002">
    <property type="protein sequence ID" value="SEW43474.1"/>
    <property type="molecule type" value="Genomic_DNA"/>
</dbReference>
<accession>A0A1I0RRQ1</accession>
<evidence type="ECO:0000313" key="1">
    <source>
        <dbReference type="EMBL" id="SEW43474.1"/>
    </source>
</evidence>
<name>A0A1I0RRQ1_9FLAO</name>
<dbReference type="RefSeq" id="WP_089794058.1">
    <property type="nucleotide sequence ID" value="NZ_FOIU01000002.1"/>
</dbReference>
<keyword evidence="2" id="KW-1185">Reference proteome</keyword>
<dbReference type="AlphaFoldDB" id="A0A1I0RRQ1"/>
<dbReference type="STRING" id="356305.SAMN05421841_3073"/>
<protein>
    <submittedName>
        <fullName evidence="1">Uncharacterized protein</fullName>
    </submittedName>
</protein>
<sequence>MKKIYVFGNGNLSWESFNEFYIEPLKKVNLSECEFIIGDFNGTDTLMMEFLKNKSENVTIIHMDEKARYFVNTFKTKAQNWKRIGGFTSDLERDTFGIVNCTHFLAIDFNSDEKRKSGTLKNIENCQNLNKIKIE</sequence>
<dbReference type="Proteomes" id="UP000199469">
    <property type="component" value="Unassembled WGS sequence"/>
</dbReference>
<reference evidence="2" key="1">
    <citation type="submission" date="2016-10" db="EMBL/GenBank/DDBJ databases">
        <authorList>
            <person name="Varghese N."/>
            <person name="Submissions S."/>
        </authorList>
    </citation>
    <scope>NUCLEOTIDE SEQUENCE [LARGE SCALE GENOMIC DNA]</scope>
    <source>
        <strain evidence="2">DSM 17724</strain>
    </source>
</reference>
<organism evidence="1 2">
    <name type="scientific">Chryseobacterium wanjuense</name>
    <dbReference type="NCBI Taxonomy" id="356305"/>
    <lineage>
        <taxon>Bacteria</taxon>
        <taxon>Pseudomonadati</taxon>
        <taxon>Bacteroidota</taxon>
        <taxon>Flavobacteriia</taxon>
        <taxon>Flavobacteriales</taxon>
        <taxon>Weeksellaceae</taxon>
        <taxon>Chryseobacterium group</taxon>
        <taxon>Chryseobacterium</taxon>
    </lineage>
</organism>